<sequence length="379" mass="44989">MKHIIVYFPYELQKNPKSGSGVRPKRIVEAFKRYCTEQELEMVLISGTTSERERLIEQYKEQNRFSDALFCYMENSTMPYWFTDPDRKPKKLKMDSDFWALLKKHHIPISLFYRDVYWKFDDMYVPPKGIKFLRYLMRKVYERELKTYEKSVDLLYLPSLEMNRYVGWKGTISELPPGMEDVQTEQKELALEKPFQAVFVGGISDQIGILMMLESFKQINEKETVVKLELVCRKEEYNKYKEMQQYEQYSWLNVRHLSGDELIDIYNHTHIALIPREKNAYHDFAVPVKLFEYLSYHLPVAATDCDAQARILTEQGFGTVSTVDKDNYAQAVLDLLQTDRYKEAKQQIEQNAKKNHSWYARVCQVAKDMENIRVGRNND</sequence>
<protein>
    <submittedName>
        <fullName evidence="2">Glycosyltransferase</fullName>
        <ecNumber evidence="2">2.4.-.-</ecNumber>
    </submittedName>
</protein>
<name>A0ABU6P5W1_9BACI</name>
<keyword evidence="2" id="KW-0328">Glycosyltransferase</keyword>
<dbReference type="EC" id="2.4.-.-" evidence="2"/>
<evidence type="ECO:0000313" key="2">
    <source>
        <dbReference type="EMBL" id="MED4403929.1"/>
    </source>
</evidence>
<evidence type="ECO:0000313" key="3">
    <source>
        <dbReference type="Proteomes" id="UP001342826"/>
    </source>
</evidence>
<dbReference type="Pfam" id="PF13692">
    <property type="entry name" value="Glyco_trans_1_4"/>
    <property type="match status" value="1"/>
</dbReference>
<dbReference type="SUPFAM" id="SSF53756">
    <property type="entry name" value="UDP-Glycosyltransferase/glycogen phosphorylase"/>
    <property type="match status" value="1"/>
</dbReference>
<dbReference type="PANTHER" id="PTHR46401">
    <property type="entry name" value="GLYCOSYLTRANSFERASE WBBK-RELATED"/>
    <property type="match status" value="1"/>
</dbReference>
<dbReference type="RefSeq" id="WP_328015911.1">
    <property type="nucleotide sequence ID" value="NZ_JARTFS010000020.1"/>
</dbReference>
<dbReference type="PANTHER" id="PTHR46401:SF2">
    <property type="entry name" value="GLYCOSYLTRANSFERASE WBBK-RELATED"/>
    <property type="match status" value="1"/>
</dbReference>
<organism evidence="2 3">
    <name type="scientific">Metabacillus fastidiosus</name>
    <dbReference type="NCBI Taxonomy" id="1458"/>
    <lineage>
        <taxon>Bacteria</taxon>
        <taxon>Bacillati</taxon>
        <taxon>Bacillota</taxon>
        <taxon>Bacilli</taxon>
        <taxon>Bacillales</taxon>
        <taxon>Bacillaceae</taxon>
        <taxon>Metabacillus</taxon>
    </lineage>
</organism>
<dbReference type="EMBL" id="JARTFS010000020">
    <property type="protein sequence ID" value="MED4403929.1"/>
    <property type="molecule type" value="Genomic_DNA"/>
</dbReference>
<gene>
    <name evidence="2" type="ORF">P9271_21755</name>
</gene>
<evidence type="ECO:0000256" key="1">
    <source>
        <dbReference type="ARBA" id="ARBA00022679"/>
    </source>
</evidence>
<reference evidence="2 3" key="1">
    <citation type="submission" date="2023-03" db="EMBL/GenBank/DDBJ databases">
        <title>Bacillus Genome Sequencing.</title>
        <authorList>
            <person name="Dunlap C."/>
        </authorList>
    </citation>
    <scope>NUCLEOTIDE SEQUENCE [LARGE SCALE GENOMIC DNA]</scope>
    <source>
        <strain evidence="2 3">NRS-1717</strain>
    </source>
</reference>
<keyword evidence="3" id="KW-1185">Reference proteome</keyword>
<dbReference type="Proteomes" id="UP001342826">
    <property type="component" value="Unassembled WGS sequence"/>
</dbReference>
<keyword evidence="1 2" id="KW-0808">Transferase</keyword>
<dbReference type="GO" id="GO:0016757">
    <property type="term" value="F:glycosyltransferase activity"/>
    <property type="evidence" value="ECO:0007669"/>
    <property type="project" value="UniProtKB-KW"/>
</dbReference>
<proteinExistence type="predicted"/>
<accession>A0ABU6P5W1</accession>
<comment type="caution">
    <text evidence="2">The sequence shown here is derived from an EMBL/GenBank/DDBJ whole genome shotgun (WGS) entry which is preliminary data.</text>
</comment>
<dbReference type="Gene3D" id="3.40.50.2000">
    <property type="entry name" value="Glycogen Phosphorylase B"/>
    <property type="match status" value="1"/>
</dbReference>